<dbReference type="Pfam" id="PF18346">
    <property type="entry name" value="SH3_15"/>
    <property type="match status" value="6"/>
</dbReference>
<evidence type="ECO:0000259" key="14">
    <source>
        <dbReference type="PROSITE" id="PS50011"/>
    </source>
</evidence>
<dbReference type="SUPFAM" id="SSF56112">
    <property type="entry name" value="Protein kinase-like (PK-like)"/>
    <property type="match status" value="1"/>
</dbReference>
<name>A0A8T2PXW0_CERRI</name>
<organism evidence="16 17">
    <name type="scientific">Ceratopteris richardii</name>
    <name type="common">Triangle waterfern</name>
    <dbReference type="NCBI Taxonomy" id="49495"/>
    <lineage>
        <taxon>Eukaryota</taxon>
        <taxon>Viridiplantae</taxon>
        <taxon>Streptophyta</taxon>
        <taxon>Embryophyta</taxon>
        <taxon>Tracheophyta</taxon>
        <taxon>Polypodiopsida</taxon>
        <taxon>Polypodiidae</taxon>
        <taxon>Polypodiales</taxon>
        <taxon>Pteridineae</taxon>
        <taxon>Pteridaceae</taxon>
        <taxon>Parkerioideae</taxon>
        <taxon>Ceratopteris</taxon>
    </lineage>
</organism>
<keyword evidence="17" id="KW-1185">Reference proteome</keyword>
<keyword evidence="6" id="KW-0677">Repeat</keyword>
<dbReference type="GO" id="GO:0005524">
    <property type="term" value="F:ATP binding"/>
    <property type="evidence" value="ECO:0007669"/>
    <property type="project" value="InterPro"/>
</dbReference>
<feature type="region of interest" description="Disordered" evidence="13">
    <location>
        <begin position="434"/>
        <end position="456"/>
    </location>
</feature>
<dbReference type="InterPro" id="IPR036770">
    <property type="entry name" value="Ankyrin_rpt-contain_sf"/>
</dbReference>
<keyword evidence="4" id="KW-0808">Transferase</keyword>
<evidence type="ECO:0000256" key="10">
    <source>
        <dbReference type="ARBA" id="ARBA00023043"/>
    </source>
</evidence>
<sequence length="1626" mass="178854">MKPPACSVCQTAYNEEDKAPMMLQCGHTFCKECLSRLFEVSTDHMLLCPRCRQASKVGNSVETLRKNFAMLSLINNATSECAGEEGSDEEDELTDCASNFFSDRSRSNTPQASPMWAPSCCGLHSGLGAHSVRLLHLIGKGPRLGQELWSGVLTGPGGCKHKVSVKSLQVPDGMDVDWVQSRLETLRRSTIWCQNVCAVYGSCQQDGKLCIVMDSYCGSVQEKMQKNEGRLTLEQVLRYGADIARGMAELHAARVVCMNLKPTNILIDTTGRAVVADYGLPEILKKPNCRKARSSGGEDGAIRLHSCLECTMVSAHYMAPEAWEPLRKSALNIFGDDRVGISPESDVWSFGCVMVEMCTGAIPWAGLTVDEIYKAVVKGRRQPPQYAGVVGAGMPRELWKMIGECLQFKPSKRPTFSAMLSIFLRHLQEMPWSPPQSPEVSFSKDSDSSGLKPSPSSVLEFMEDMQTSLHNLVSDGDIEGVRSLLARAAAGKAGCPLGPILDSRNEGGQTPLHMAVMRGYLEIVKIILEYPESDVEALDKDGDPPMLFALACGTTECLKALIERGADVNVRLKEGVGPTIGHMCASYGEPECMKVLLLAGCDPNAVDNEGKTILHRAVEAAHTACALVILENGGYKSMGVLDAHDMTPLHLCVTTKNVAVVQKWIEVAGIEERSEVLEIPSRTGTALCMAAALKKAHESEARELVKLLLSAGANACAKEIQRGFTATHSAAFANNAQMLKILLDSGVDVNVRDARNATPLHVALARGSKQCVQVLLERGADCNIQDDEGCNAFHVASSSAKMMKENLDWMTIMLGIAGVNIDARTHSGKTFKDFLEMLPREWLSEDLLEALSNRGIQLTPILYEAGDWVKFKRTVKAPKLGWQGANKKNVGFVQNVLDKDCLVVSFCSGEARVSVEDVVKVVPLERGQHVRLKADVKEPKYGWRGQSRDSVGTVLCMDDDGLLRVGFPGASRGWKADPAEMERVEEFQIGDWVRIRPSLTSVKHGLGSVVPGSIGVVYSICPDNSLLLELNYVQGPWHCEPEEVERVEPFKVGDRVCVKRSVAEPRYAWGGETHHSVGTVVEISNDGLLMIDILGGHRSWKADPADIEKVEDFKVGDWVRVKATVPSPKYGWEDISRTSIGVVHSLEEGGDMGVGFCFRSRPFSCSLTDMEKVPPFEIGQEIHIKSSISEPRLGWCGETSATTGKIARIDMDGTLNVKVAGRSSFWRVSPGDVECLSGFEVGDWVRLKWNGVKPSYDWHGAGKDNYAVVHSLSEMGYLELVSCFRKGRWPAHYMDVEKVASFKVGQHVRFRPAIKEPRWGWRGCTPASKGIIVGVHADGEVRVAFPGLPAPWRGDPADLVVEEMFEVGDWVKVKEDLVEPKHGWKSVRPGSVGIVQGLADEIDNEESAVLVGFCGEQDQWLGLVTELEKVQEPFKIGQQVRVKDEVKQPRFGWLGNSHETLGTIVSIDADGRLKVYSLCSGQKSWLLDPAEVEIVKERSIDIGDWVRVKPSISTPAHQWGEVTHASVGIVHKVDDHDDLWVAFCFLDKLWVCKRDEVERVKAFKIGDKVRVKRSVLMPRYGWNIVTHTSRGVISGIDANGKLRIQFAWQEGMRWFGDPADVELDAD</sequence>
<dbReference type="OMA" id="IVRVEEY"/>
<dbReference type="SMART" id="SM00248">
    <property type="entry name" value="ANK"/>
    <property type="match status" value="10"/>
</dbReference>
<feature type="domain" description="RING-type" evidence="15">
    <location>
        <begin position="6"/>
        <end position="52"/>
    </location>
</feature>
<dbReference type="OrthoDB" id="264520at2759"/>
<dbReference type="PROSITE" id="PS50088">
    <property type="entry name" value="ANK_REPEAT"/>
    <property type="match status" value="5"/>
</dbReference>
<keyword evidence="8" id="KW-0833">Ubl conjugation pathway</keyword>
<evidence type="ECO:0000313" key="16">
    <source>
        <dbReference type="EMBL" id="KAH7276344.1"/>
    </source>
</evidence>
<dbReference type="GO" id="GO:0061630">
    <property type="term" value="F:ubiquitin protein ligase activity"/>
    <property type="evidence" value="ECO:0007669"/>
    <property type="project" value="UniProtKB-EC"/>
</dbReference>
<evidence type="ECO:0000256" key="12">
    <source>
        <dbReference type="PROSITE-ProRule" id="PRU00175"/>
    </source>
</evidence>
<dbReference type="CDD" id="cd23140">
    <property type="entry name" value="RING-HC_KEG-like"/>
    <property type="match status" value="1"/>
</dbReference>
<gene>
    <name evidence="16" type="ORF">KP509_39G003500</name>
</gene>
<evidence type="ECO:0000256" key="2">
    <source>
        <dbReference type="ARBA" id="ARBA00004906"/>
    </source>
</evidence>
<keyword evidence="7 12" id="KW-0863">Zinc-finger</keyword>
<evidence type="ECO:0000256" key="7">
    <source>
        <dbReference type="ARBA" id="ARBA00022771"/>
    </source>
</evidence>
<dbReference type="InterPro" id="IPR001841">
    <property type="entry name" value="Znf_RING"/>
</dbReference>
<reference evidence="16" key="1">
    <citation type="submission" date="2021-08" db="EMBL/GenBank/DDBJ databases">
        <title>WGS assembly of Ceratopteris richardii.</title>
        <authorList>
            <person name="Marchant D.B."/>
            <person name="Chen G."/>
            <person name="Jenkins J."/>
            <person name="Shu S."/>
            <person name="Leebens-Mack J."/>
            <person name="Grimwood J."/>
            <person name="Schmutz J."/>
            <person name="Soltis P."/>
            <person name="Soltis D."/>
            <person name="Chen Z.-H."/>
        </authorList>
    </citation>
    <scope>NUCLEOTIDE SEQUENCE</scope>
    <source>
        <strain evidence="16">Whitten #5841</strain>
        <tissue evidence="16">Leaf</tissue>
    </source>
</reference>
<evidence type="ECO:0000256" key="3">
    <source>
        <dbReference type="ARBA" id="ARBA00012483"/>
    </source>
</evidence>
<dbReference type="GO" id="GO:0004672">
    <property type="term" value="F:protein kinase activity"/>
    <property type="evidence" value="ECO:0007669"/>
    <property type="project" value="InterPro"/>
</dbReference>
<dbReference type="Proteomes" id="UP000825935">
    <property type="component" value="Chromosome 39"/>
</dbReference>
<keyword evidence="10 11" id="KW-0040">ANK repeat</keyword>
<dbReference type="Pfam" id="PF13639">
    <property type="entry name" value="zf-RING_2"/>
    <property type="match status" value="1"/>
</dbReference>
<proteinExistence type="predicted"/>
<dbReference type="EMBL" id="CM035444">
    <property type="protein sequence ID" value="KAH7276344.1"/>
    <property type="molecule type" value="Genomic_DNA"/>
</dbReference>
<dbReference type="SUPFAM" id="SSF48403">
    <property type="entry name" value="Ankyrin repeat"/>
    <property type="match status" value="1"/>
</dbReference>
<dbReference type="PROSITE" id="PS50089">
    <property type="entry name" value="ZF_RING_2"/>
    <property type="match status" value="1"/>
</dbReference>
<dbReference type="PROSITE" id="PS50297">
    <property type="entry name" value="ANK_REP_REGION"/>
    <property type="match status" value="4"/>
</dbReference>
<dbReference type="InterPro" id="IPR000719">
    <property type="entry name" value="Prot_kinase_dom"/>
</dbReference>
<feature type="repeat" description="ANK" evidence="11">
    <location>
        <begin position="576"/>
        <end position="608"/>
    </location>
</feature>
<dbReference type="GO" id="GO:0009738">
    <property type="term" value="P:abscisic acid-activated signaling pathway"/>
    <property type="evidence" value="ECO:0007669"/>
    <property type="project" value="InterPro"/>
</dbReference>
<comment type="pathway">
    <text evidence="2">Protein modification; protein ubiquitination.</text>
</comment>
<dbReference type="GO" id="GO:0008270">
    <property type="term" value="F:zinc ion binding"/>
    <property type="evidence" value="ECO:0007669"/>
    <property type="project" value="UniProtKB-KW"/>
</dbReference>
<dbReference type="InterPro" id="IPR013083">
    <property type="entry name" value="Znf_RING/FYVE/PHD"/>
</dbReference>
<feature type="repeat" description="ANK" evidence="11">
    <location>
        <begin position="755"/>
        <end position="787"/>
    </location>
</feature>
<dbReference type="Gene3D" id="1.10.510.10">
    <property type="entry name" value="Transferase(Phosphotransferase) domain 1"/>
    <property type="match status" value="1"/>
</dbReference>
<dbReference type="Pfam" id="PF12796">
    <property type="entry name" value="Ank_2"/>
    <property type="match status" value="3"/>
</dbReference>
<dbReference type="GO" id="GO:0016567">
    <property type="term" value="P:protein ubiquitination"/>
    <property type="evidence" value="ECO:0007669"/>
    <property type="project" value="InterPro"/>
</dbReference>
<dbReference type="PANTHER" id="PTHR46960:SF1">
    <property type="entry name" value="E3 UBIQUITIN-PROTEIN LIGASE KEG"/>
    <property type="match status" value="1"/>
</dbReference>
<dbReference type="Gene3D" id="1.25.40.20">
    <property type="entry name" value="Ankyrin repeat-containing domain"/>
    <property type="match status" value="1"/>
</dbReference>
<dbReference type="SUPFAM" id="SSF57850">
    <property type="entry name" value="RING/U-box"/>
    <property type="match status" value="1"/>
</dbReference>
<comment type="caution">
    <text evidence="16">The sequence shown here is derived from an EMBL/GenBank/DDBJ whole genome shotgun (WGS) entry which is preliminary data.</text>
</comment>
<evidence type="ECO:0000256" key="9">
    <source>
        <dbReference type="ARBA" id="ARBA00022833"/>
    </source>
</evidence>
<dbReference type="EC" id="2.3.2.27" evidence="3"/>
<dbReference type="InterPro" id="IPR040847">
    <property type="entry name" value="SH3_15"/>
</dbReference>
<dbReference type="SMART" id="SM00184">
    <property type="entry name" value="RING"/>
    <property type="match status" value="1"/>
</dbReference>
<keyword evidence="5" id="KW-0479">Metal-binding</keyword>
<dbReference type="InterPro" id="IPR011009">
    <property type="entry name" value="Kinase-like_dom_sf"/>
</dbReference>
<dbReference type="InterPro" id="IPR044584">
    <property type="entry name" value="KEG"/>
</dbReference>
<evidence type="ECO:0000256" key="6">
    <source>
        <dbReference type="ARBA" id="ARBA00022737"/>
    </source>
</evidence>
<keyword evidence="9" id="KW-0862">Zinc</keyword>
<dbReference type="InterPro" id="IPR001245">
    <property type="entry name" value="Ser-Thr/Tyr_kinase_cat_dom"/>
</dbReference>
<feature type="domain" description="Protein kinase" evidence="14">
    <location>
        <begin position="132"/>
        <end position="433"/>
    </location>
</feature>
<dbReference type="PRINTS" id="PR01415">
    <property type="entry name" value="ANKYRIN"/>
</dbReference>
<comment type="catalytic activity">
    <reaction evidence="1">
        <text>S-ubiquitinyl-[E2 ubiquitin-conjugating enzyme]-L-cysteine + [acceptor protein]-L-lysine = [E2 ubiquitin-conjugating enzyme]-L-cysteine + N(6)-ubiquitinyl-[acceptor protein]-L-lysine.</text>
        <dbReference type="EC" id="2.3.2.27"/>
    </reaction>
</comment>
<dbReference type="Pfam" id="PF07714">
    <property type="entry name" value="PK_Tyr_Ser-Thr"/>
    <property type="match status" value="1"/>
</dbReference>
<dbReference type="PROSITE" id="PS00518">
    <property type="entry name" value="ZF_RING_1"/>
    <property type="match status" value="1"/>
</dbReference>
<feature type="repeat" description="ANK" evidence="11">
    <location>
        <begin position="722"/>
        <end position="754"/>
    </location>
</feature>
<protein>
    <recommendedName>
        <fullName evidence="3">RING-type E3 ubiquitin transferase</fullName>
        <ecNumber evidence="3">2.3.2.27</ecNumber>
    </recommendedName>
</protein>
<feature type="repeat" description="ANK" evidence="11">
    <location>
        <begin position="541"/>
        <end position="573"/>
    </location>
</feature>
<evidence type="ECO:0000256" key="13">
    <source>
        <dbReference type="SAM" id="MobiDB-lite"/>
    </source>
</evidence>
<evidence type="ECO:0000259" key="15">
    <source>
        <dbReference type="PROSITE" id="PS50089"/>
    </source>
</evidence>
<evidence type="ECO:0000313" key="17">
    <source>
        <dbReference type="Proteomes" id="UP000825935"/>
    </source>
</evidence>
<evidence type="ECO:0000256" key="4">
    <source>
        <dbReference type="ARBA" id="ARBA00022679"/>
    </source>
</evidence>
<evidence type="ECO:0000256" key="1">
    <source>
        <dbReference type="ARBA" id="ARBA00000900"/>
    </source>
</evidence>
<dbReference type="Gene3D" id="3.30.40.10">
    <property type="entry name" value="Zinc/RING finger domain, C3HC4 (zinc finger)"/>
    <property type="match status" value="1"/>
</dbReference>
<dbReference type="PANTHER" id="PTHR46960">
    <property type="entry name" value="E3 UBIQUITIN-PROTEIN LIGASE KEG"/>
    <property type="match status" value="1"/>
</dbReference>
<feature type="repeat" description="ANK" evidence="11">
    <location>
        <begin position="507"/>
        <end position="529"/>
    </location>
</feature>
<evidence type="ECO:0000256" key="5">
    <source>
        <dbReference type="ARBA" id="ARBA00022723"/>
    </source>
</evidence>
<dbReference type="GO" id="GO:0006952">
    <property type="term" value="P:defense response"/>
    <property type="evidence" value="ECO:0007669"/>
    <property type="project" value="InterPro"/>
</dbReference>
<accession>A0A8T2PXW0</accession>
<evidence type="ECO:0000256" key="11">
    <source>
        <dbReference type="PROSITE-ProRule" id="PRU00023"/>
    </source>
</evidence>
<dbReference type="PROSITE" id="PS50011">
    <property type="entry name" value="PROTEIN_KINASE_DOM"/>
    <property type="match status" value="1"/>
</dbReference>
<evidence type="ECO:0000256" key="8">
    <source>
        <dbReference type="ARBA" id="ARBA00022786"/>
    </source>
</evidence>
<dbReference type="InterPro" id="IPR017907">
    <property type="entry name" value="Znf_RING_CS"/>
</dbReference>
<dbReference type="InterPro" id="IPR002110">
    <property type="entry name" value="Ankyrin_rpt"/>
</dbReference>